<keyword evidence="7" id="KW-1185">Reference proteome</keyword>
<protein>
    <submittedName>
        <fullName evidence="6">Response regulator receiver domain-containing protein</fullName>
    </submittedName>
</protein>
<accession>A0A1I1J636</accession>
<proteinExistence type="predicted"/>
<dbReference type="STRING" id="1122252.SAMN05660443_2636"/>
<dbReference type="AlphaFoldDB" id="A0A1I1J636"/>
<dbReference type="SMART" id="SM00448">
    <property type="entry name" value="REC"/>
    <property type="match status" value="1"/>
</dbReference>
<reference evidence="6 7" key="1">
    <citation type="submission" date="2016-10" db="EMBL/GenBank/DDBJ databases">
        <authorList>
            <person name="de Groot N.N."/>
        </authorList>
    </citation>
    <scope>NUCLEOTIDE SEQUENCE [LARGE SCALE GENOMIC DNA]</scope>
    <source>
        <strain evidence="6 7">DSM 18438</strain>
    </source>
</reference>
<dbReference type="GO" id="GO:0000160">
    <property type="term" value="P:phosphorelay signal transduction system"/>
    <property type="evidence" value="ECO:0007669"/>
    <property type="project" value="UniProtKB-KW"/>
</dbReference>
<dbReference type="Gene3D" id="1.20.120.160">
    <property type="entry name" value="HPT domain"/>
    <property type="match status" value="1"/>
</dbReference>
<dbReference type="InterPro" id="IPR011006">
    <property type="entry name" value="CheY-like_superfamily"/>
</dbReference>
<dbReference type="EMBL" id="FOLH01000006">
    <property type="protein sequence ID" value="SFC43984.1"/>
    <property type="molecule type" value="Genomic_DNA"/>
</dbReference>
<dbReference type="Gene3D" id="3.40.50.2300">
    <property type="match status" value="1"/>
</dbReference>
<dbReference type="PROSITE" id="PS50110">
    <property type="entry name" value="RESPONSE_REGULATORY"/>
    <property type="match status" value="1"/>
</dbReference>
<feature type="modified residue" description="Phosphohistidine" evidence="2">
    <location>
        <position position="54"/>
    </location>
</feature>
<evidence type="ECO:0000256" key="3">
    <source>
        <dbReference type="PROSITE-ProRule" id="PRU00169"/>
    </source>
</evidence>
<dbReference type="Pfam" id="PF00072">
    <property type="entry name" value="Response_reg"/>
    <property type="match status" value="1"/>
</dbReference>
<name>A0A1I1J636_9GAMM</name>
<feature type="domain" description="HPt" evidence="5">
    <location>
        <begin position="8"/>
        <end position="116"/>
    </location>
</feature>
<evidence type="ECO:0000256" key="1">
    <source>
        <dbReference type="ARBA" id="ARBA00023012"/>
    </source>
</evidence>
<evidence type="ECO:0000313" key="7">
    <source>
        <dbReference type="Proteomes" id="UP000199058"/>
    </source>
</evidence>
<dbReference type="CDD" id="cd00088">
    <property type="entry name" value="HPT"/>
    <property type="match status" value="1"/>
</dbReference>
<gene>
    <name evidence="6" type="ORF">SAMN05660443_2636</name>
</gene>
<dbReference type="PROSITE" id="PS50894">
    <property type="entry name" value="HPT"/>
    <property type="match status" value="1"/>
</dbReference>
<dbReference type="Proteomes" id="UP000199058">
    <property type="component" value="Unassembled WGS sequence"/>
</dbReference>
<dbReference type="PANTHER" id="PTHR43395:SF10">
    <property type="entry name" value="CHEMOTAXIS PROTEIN CHEA"/>
    <property type="match status" value="1"/>
</dbReference>
<dbReference type="OrthoDB" id="8775470at2"/>
<dbReference type="SUPFAM" id="SSF47226">
    <property type="entry name" value="Histidine-containing phosphotransfer domain, HPT domain"/>
    <property type="match status" value="1"/>
</dbReference>
<dbReference type="SUPFAM" id="SSF52172">
    <property type="entry name" value="CheY-like"/>
    <property type="match status" value="1"/>
</dbReference>
<evidence type="ECO:0000313" key="6">
    <source>
        <dbReference type="EMBL" id="SFC43984.1"/>
    </source>
</evidence>
<evidence type="ECO:0000256" key="2">
    <source>
        <dbReference type="PROSITE-ProRule" id="PRU00110"/>
    </source>
</evidence>
<feature type="domain" description="Response regulatory" evidence="4">
    <location>
        <begin position="136"/>
        <end position="248"/>
    </location>
</feature>
<dbReference type="InterPro" id="IPR008207">
    <property type="entry name" value="Sig_transdc_His_kin_Hpt_dom"/>
</dbReference>
<keyword evidence="1" id="KW-0902">Two-component regulatory system</keyword>
<evidence type="ECO:0000259" key="5">
    <source>
        <dbReference type="PROSITE" id="PS50894"/>
    </source>
</evidence>
<dbReference type="CDD" id="cd00156">
    <property type="entry name" value="REC"/>
    <property type="match status" value="1"/>
</dbReference>
<dbReference type="InterPro" id="IPR036641">
    <property type="entry name" value="HPT_dom_sf"/>
</dbReference>
<keyword evidence="2" id="KW-0597">Phosphoprotein</keyword>
<organism evidence="6 7">
    <name type="scientific">Marinospirillum celere</name>
    <dbReference type="NCBI Taxonomy" id="1122252"/>
    <lineage>
        <taxon>Bacteria</taxon>
        <taxon>Pseudomonadati</taxon>
        <taxon>Pseudomonadota</taxon>
        <taxon>Gammaproteobacteria</taxon>
        <taxon>Oceanospirillales</taxon>
        <taxon>Oceanospirillaceae</taxon>
        <taxon>Marinospirillum</taxon>
    </lineage>
</organism>
<evidence type="ECO:0000259" key="4">
    <source>
        <dbReference type="PROSITE" id="PS50110"/>
    </source>
</evidence>
<dbReference type="Pfam" id="PF01627">
    <property type="entry name" value="Hpt"/>
    <property type="match status" value="1"/>
</dbReference>
<dbReference type="InterPro" id="IPR001789">
    <property type="entry name" value="Sig_transdc_resp-reg_receiver"/>
</dbReference>
<sequence>MSDSMEKFQQLLREMRDSFLAELPDRCEKIEMLILDLEQQGSKECFNELYRQVHSLKGSGGTHGLHVVTRICHQLENLLTESVKKGFGSLLATTALRYLDLLRKVPAQLTQQDGSLADLDAETDLIRAELGRSRRRVLVADPSRMMSKVYHKAIADQDVEITLVHDGLAALTLLLRDGYDLVILSPELPELNGLAVAAALQASGCSNARVPIILVTSQKLALPDRVRIDKLIPRDNKLFDSIRTLMVD</sequence>
<dbReference type="RefSeq" id="WP_091964612.1">
    <property type="nucleotide sequence ID" value="NZ_FOLH01000006.1"/>
</dbReference>
<comment type="caution">
    <text evidence="3">Lacks conserved residue(s) required for the propagation of feature annotation.</text>
</comment>
<dbReference type="InterPro" id="IPR051315">
    <property type="entry name" value="Bact_Chemotaxis_CheA"/>
</dbReference>
<dbReference type="PANTHER" id="PTHR43395">
    <property type="entry name" value="SENSOR HISTIDINE KINASE CHEA"/>
    <property type="match status" value="1"/>
</dbReference>
<dbReference type="GO" id="GO:0004672">
    <property type="term" value="F:protein kinase activity"/>
    <property type="evidence" value="ECO:0007669"/>
    <property type="project" value="UniProtKB-ARBA"/>
</dbReference>
<dbReference type="SMART" id="SM00073">
    <property type="entry name" value="HPT"/>
    <property type="match status" value="1"/>
</dbReference>